<dbReference type="InterPro" id="IPR009206">
    <property type="entry name" value="Nucleotidase_putative"/>
</dbReference>
<evidence type="ECO:0000256" key="1">
    <source>
        <dbReference type="ARBA" id="ARBA00009589"/>
    </source>
</evidence>
<proteinExistence type="inferred from homology"/>
<organism evidence="4 5">
    <name type="scientific">Planococcus halocryophilus</name>
    <dbReference type="NCBI Taxonomy" id="1215089"/>
    <lineage>
        <taxon>Bacteria</taxon>
        <taxon>Bacillati</taxon>
        <taxon>Bacillota</taxon>
        <taxon>Bacilli</taxon>
        <taxon>Bacillales</taxon>
        <taxon>Caryophanaceae</taxon>
        <taxon>Planococcus</taxon>
    </lineage>
</organism>
<dbReference type="InterPro" id="IPR052419">
    <property type="entry name" value="5_3-deoxyribonucleotidase-like"/>
</dbReference>
<evidence type="ECO:0000256" key="3">
    <source>
        <dbReference type="PIRNR" id="PIRNR021362"/>
    </source>
</evidence>
<dbReference type="AlphaFoldDB" id="A0A1C7DN70"/>
<evidence type="ECO:0000313" key="4">
    <source>
        <dbReference type="EMBL" id="ANU12915.1"/>
    </source>
</evidence>
<dbReference type="GO" id="GO:0016787">
    <property type="term" value="F:hydrolase activity"/>
    <property type="evidence" value="ECO:0007669"/>
    <property type="project" value="UniProtKB-KW"/>
</dbReference>
<dbReference type="EMBL" id="CP016537">
    <property type="protein sequence ID" value="ANU12915.1"/>
    <property type="molecule type" value="Genomic_DNA"/>
</dbReference>
<dbReference type="Proteomes" id="UP000092687">
    <property type="component" value="Chromosome"/>
</dbReference>
<dbReference type="PIRSF" id="PIRSF021362">
    <property type="entry name" value="UCP021362_HAD"/>
    <property type="match status" value="1"/>
</dbReference>
<dbReference type="InterPro" id="IPR023214">
    <property type="entry name" value="HAD_sf"/>
</dbReference>
<dbReference type="Gene3D" id="3.40.50.1000">
    <property type="entry name" value="HAD superfamily/HAD-like"/>
    <property type="match status" value="1"/>
</dbReference>
<name>A0A1C7DN70_9BACL</name>
<dbReference type="EC" id="3.1.3.-" evidence="3"/>
<evidence type="ECO:0000313" key="5">
    <source>
        <dbReference type="Proteomes" id="UP000092687"/>
    </source>
</evidence>
<accession>A0A1C7DN70</accession>
<protein>
    <recommendedName>
        <fullName evidence="3">Nucleotidase</fullName>
        <ecNumber evidence="3">3.1.3.-</ecNumber>
    </recommendedName>
</protein>
<gene>
    <name evidence="4" type="ORF">BBI08_03220</name>
</gene>
<keyword evidence="2 3" id="KW-0378">Hydrolase</keyword>
<sequence>MKYRFGIDIDGTVTSPTSLIPHINEQFNSELTLDDIKEYDLTAALPHLTQGEFYSWFRDSEPRIYAASPVSEHAKQILNTWKDQYELYYISARGDNVRDITLNWFEEHAIAYDHIELIGSHKKIETAKRHNVDLFFEDKHDNAVEIAEELDIPVILFDTPYNRETVPSNVVRVYDWLEAEQWVKNEFSLQETLNRK</sequence>
<comment type="similarity">
    <text evidence="1 3">Belongs to the 5'(3')-deoxyribonucleotidase family.</text>
</comment>
<dbReference type="PANTHER" id="PTHR35134">
    <property type="entry name" value="NUCLEOTIDASE YQFW-RELATED"/>
    <property type="match status" value="1"/>
</dbReference>
<keyword evidence="5" id="KW-1185">Reference proteome</keyword>
<dbReference type="RefSeq" id="WP_008499021.1">
    <property type="nucleotide sequence ID" value="NZ_CP016537.2"/>
</dbReference>
<dbReference type="OrthoDB" id="2471595at2"/>
<dbReference type="KEGG" id="phc:BBI08_03220"/>
<evidence type="ECO:0000256" key="2">
    <source>
        <dbReference type="ARBA" id="ARBA00022801"/>
    </source>
</evidence>
<dbReference type="InterPro" id="IPR036412">
    <property type="entry name" value="HAD-like_sf"/>
</dbReference>
<dbReference type="PANTHER" id="PTHR35134:SF2">
    <property type="entry name" value="NUCLEOTIDASE YQFW-RELATED"/>
    <property type="match status" value="1"/>
</dbReference>
<reference evidence="4" key="1">
    <citation type="submission" date="2016-10" db="EMBL/GenBank/DDBJ databases">
        <authorList>
            <person name="de Groot N.N."/>
        </authorList>
    </citation>
    <scope>NUCLEOTIDE SEQUENCE</scope>
    <source>
        <strain evidence="4">DSM 24743</strain>
    </source>
</reference>
<dbReference type="STRING" id="1215089.BBI08_03220"/>
<dbReference type="SUPFAM" id="SSF56784">
    <property type="entry name" value="HAD-like"/>
    <property type="match status" value="1"/>
</dbReference>